<evidence type="ECO:0000256" key="4">
    <source>
        <dbReference type="ARBA" id="ARBA00012454"/>
    </source>
</evidence>
<protein>
    <recommendedName>
        <fullName evidence="5 17">Corrinoid adenosyltransferase</fullName>
        <ecNumber evidence="4 17">2.5.1.17</ecNumber>
    </recommendedName>
    <alternativeName>
        <fullName evidence="12 17">Cob(II)alamin adenosyltransferase</fullName>
    </alternativeName>
    <alternativeName>
        <fullName evidence="14 17">Cob(II)yrinic acid a,c-diamide adenosyltransferase</fullName>
    </alternativeName>
    <alternativeName>
        <fullName evidence="13 17">Cobinamide/cobalamin adenosyltransferase</fullName>
    </alternativeName>
</protein>
<accession>A0A239P3X4</accession>
<dbReference type="EC" id="2.5.1.17" evidence="4 17"/>
<evidence type="ECO:0000256" key="3">
    <source>
        <dbReference type="ARBA" id="ARBA00007487"/>
    </source>
</evidence>
<evidence type="ECO:0000256" key="18">
    <source>
        <dbReference type="SAM" id="MobiDB-lite"/>
    </source>
</evidence>
<keyword evidence="11" id="KW-0627">Porphyrin biosynthesis</keyword>
<dbReference type="GO" id="GO:0006779">
    <property type="term" value="P:porphyrin-containing compound biosynthetic process"/>
    <property type="evidence" value="ECO:0007669"/>
    <property type="project" value="UniProtKB-KW"/>
</dbReference>
<evidence type="ECO:0000256" key="10">
    <source>
        <dbReference type="ARBA" id="ARBA00022840"/>
    </source>
</evidence>
<evidence type="ECO:0000259" key="19">
    <source>
        <dbReference type="Pfam" id="PF01923"/>
    </source>
</evidence>
<dbReference type="InterPro" id="IPR029499">
    <property type="entry name" value="PduO-typ"/>
</dbReference>
<feature type="compositionally biased region" description="Polar residues" evidence="18">
    <location>
        <begin position="16"/>
        <end position="31"/>
    </location>
</feature>
<dbReference type="SUPFAM" id="SSF89028">
    <property type="entry name" value="Cobalamin adenosyltransferase-like"/>
    <property type="match status" value="1"/>
</dbReference>
<evidence type="ECO:0000256" key="11">
    <source>
        <dbReference type="ARBA" id="ARBA00023244"/>
    </source>
</evidence>
<evidence type="ECO:0000256" key="8">
    <source>
        <dbReference type="ARBA" id="ARBA00022679"/>
    </source>
</evidence>
<dbReference type="Pfam" id="PF01923">
    <property type="entry name" value="Cob_adeno_trans"/>
    <property type="match status" value="1"/>
</dbReference>
<evidence type="ECO:0000256" key="14">
    <source>
        <dbReference type="ARBA" id="ARBA00033354"/>
    </source>
</evidence>
<comment type="subcellular location">
    <subcellularLocation>
        <location evidence="1">Cytoplasm</location>
    </subcellularLocation>
</comment>
<feature type="domain" description="Cobalamin adenosyltransferase-like" evidence="19">
    <location>
        <begin position="50"/>
        <end position="225"/>
    </location>
</feature>
<evidence type="ECO:0000256" key="5">
    <source>
        <dbReference type="ARBA" id="ARBA00020963"/>
    </source>
</evidence>
<evidence type="ECO:0000313" key="21">
    <source>
        <dbReference type="Proteomes" id="UP000198318"/>
    </source>
</evidence>
<evidence type="ECO:0000256" key="16">
    <source>
        <dbReference type="ARBA" id="ARBA00048692"/>
    </source>
</evidence>
<keyword evidence="6" id="KW-0963">Cytoplasm</keyword>
<dbReference type="Proteomes" id="UP000198318">
    <property type="component" value="Unassembled WGS sequence"/>
</dbReference>
<evidence type="ECO:0000256" key="6">
    <source>
        <dbReference type="ARBA" id="ARBA00022490"/>
    </source>
</evidence>
<comment type="catalytic activity">
    <reaction evidence="16 17">
        <text>2 cob(II)alamin + reduced [electron-transfer flavoprotein] + 2 ATP = 2 adenosylcob(III)alamin + 2 triphosphate + oxidized [electron-transfer flavoprotein] + 3 H(+)</text>
        <dbReference type="Rhea" id="RHEA:28671"/>
        <dbReference type="Rhea" id="RHEA-COMP:10685"/>
        <dbReference type="Rhea" id="RHEA-COMP:10686"/>
        <dbReference type="ChEBI" id="CHEBI:15378"/>
        <dbReference type="ChEBI" id="CHEBI:16304"/>
        <dbReference type="ChEBI" id="CHEBI:18036"/>
        <dbReference type="ChEBI" id="CHEBI:18408"/>
        <dbReference type="ChEBI" id="CHEBI:30616"/>
        <dbReference type="ChEBI" id="CHEBI:57692"/>
        <dbReference type="ChEBI" id="CHEBI:58307"/>
        <dbReference type="EC" id="2.5.1.17"/>
    </reaction>
</comment>
<dbReference type="PANTHER" id="PTHR12213:SF0">
    <property type="entry name" value="CORRINOID ADENOSYLTRANSFERASE MMAB"/>
    <property type="match status" value="1"/>
</dbReference>
<dbReference type="GO" id="GO:0005737">
    <property type="term" value="C:cytoplasm"/>
    <property type="evidence" value="ECO:0007669"/>
    <property type="project" value="UniProtKB-SubCell"/>
</dbReference>
<sequence>MANNPDMAASRDEAPATTSDAPPTSDATGTSDADGASGKDRDKPVVLSRIYTRTGDDGTTALGDASRTRKTDPRLAAYADVEEANAAIGAALALGALPDGVAALLTRVQNDLFDVGADLCAPVVPDPQYPPLRVEPSYIERLEAACDEYNAELPALRSFILPGGTPGAALLHVARTVTRRAERTTWAAIEAHGSAGEVASGGVNPLTAKYLNRLSDLLFILCRVANAGHGDVLWKPGGER</sequence>
<dbReference type="RefSeq" id="WP_245869763.1">
    <property type="nucleotide sequence ID" value="NZ_FZOR01000063.1"/>
</dbReference>
<dbReference type="GO" id="GO:0005524">
    <property type="term" value="F:ATP binding"/>
    <property type="evidence" value="ECO:0007669"/>
    <property type="project" value="UniProtKB-UniRule"/>
</dbReference>
<dbReference type="NCBIfam" id="TIGR00636">
    <property type="entry name" value="PduO_Nterm"/>
    <property type="match status" value="1"/>
</dbReference>
<dbReference type="EMBL" id="FZOR01000063">
    <property type="protein sequence ID" value="SNT61318.1"/>
    <property type="molecule type" value="Genomic_DNA"/>
</dbReference>
<dbReference type="InterPro" id="IPR036451">
    <property type="entry name" value="CblAdoTrfase-like_sf"/>
</dbReference>
<keyword evidence="7 17" id="KW-0169">Cobalamin biosynthesis</keyword>
<keyword evidence="8 17" id="KW-0808">Transferase</keyword>
<evidence type="ECO:0000256" key="9">
    <source>
        <dbReference type="ARBA" id="ARBA00022741"/>
    </source>
</evidence>
<dbReference type="InterPro" id="IPR016030">
    <property type="entry name" value="CblAdoTrfase-like"/>
</dbReference>
<gene>
    <name evidence="20" type="ORF">SAMN05443665_10636</name>
</gene>
<evidence type="ECO:0000256" key="12">
    <source>
        <dbReference type="ARBA" id="ARBA00031529"/>
    </source>
</evidence>
<comment type="catalytic activity">
    <reaction evidence="15 17">
        <text>2 cob(II)yrinate a,c diamide + reduced [electron-transfer flavoprotein] + 2 ATP = 2 adenosylcob(III)yrinate a,c-diamide + 2 triphosphate + oxidized [electron-transfer flavoprotein] + 3 H(+)</text>
        <dbReference type="Rhea" id="RHEA:11528"/>
        <dbReference type="Rhea" id="RHEA-COMP:10685"/>
        <dbReference type="Rhea" id="RHEA-COMP:10686"/>
        <dbReference type="ChEBI" id="CHEBI:15378"/>
        <dbReference type="ChEBI" id="CHEBI:18036"/>
        <dbReference type="ChEBI" id="CHEBI:30616"/>
        <dbReference type="ChEBI" id="CHEBI:57692"/>
        <dbReference type="ChEBI" id="CHEBI:58307"/>
        <dbReference type="ChEBI" id="CHEBI:58503"/>
        <dbReference type="ChEBI" id="CHEBI:58537"/>
        <dbReference type="EC" id="2.5.1.17"/>
    </reaction>
</comment>
<dbReference type="GO" id="GO:0009236">
    <property type="term" value="P:cobalamin biosynthetic process"/>
    <property type="evidence" value="ECO:0007669"/>
    <property type="project" value="UniProtKB-UniRule"/>
</dbReference>
<dbReference type="GO" id="GO:0008817">
    <property type="term" value="F:corrinoid adenosyltransferase activity"/>
    <property type="evidence" value="ECO:0007669"/>
    <property type="project" value="UniProtKB-UniRule"/>
</dbReference>
<evidence type="ECO:0000313" key="20">
    <source>
        <dbReference type="EMBL" id="SNT61318.1"/>
    </source>
</evidence>
<keyword evidence="10 17" id="KW-0067">ATP-binding</keyword>
<dbReference type="UniPathway" id="UPA00148">
    <property type="reaction ID" value="UER00233"/>
</dbReference>
<dbReference type="FunFam" id="1.20.1200.10:FF:000003">
    <property type="entry name" value="ATP:cob(I)alamin adenosyltransferase"/>
    <property type="match status" value="1"/>
</dbReference>
<feature type="region of interest" description="Disordered" evidence="18">
    <location>
        <begin position="1"/>
        <end position="71"/>
    </location>
</feature>
<reference evidence="20 21" key="1">
    <citation type="submission" date="2017-06" db="EMBL/GenBank/DDBJ databases">
        <authorList>
            <person name="Kim H.J."/>
            <person name="Triplett B.A."/>
        </authorList>
    </citation>
    <scope>NUCLEOTIDE SEQUENCE [LARGE SCALE GENOMIC DNA]</scope>
    <source>
        <strain evidence="20 21">DSM 44715</strain>
    </source>
</reference>
<name>A0A239P3X4_9ACTN</name>
<evidence type="ECO:0000256" key="1">
    <source>
        <dbReference type="ARBA" id="ARBA00004496"/>
    </source>
</evidence>
<proteinExistence type="inferred from homology"/>
<dbReference type="PANTHER" id="PTHR12213">
    <property type="entry name" value="CORRINOID ADENOSYLTRANSFERASE"/>
    <property type="match status" value="1"/>
</dbReference>
<dbReference type="AlphaFoldDB" id="A0A239P3X4"/>
<organism evidence="20 21">
    <name type="scientific">Actinomadura meyerae</name>
    <dbReference type="NCBI Taxonomy" id="240840"/>
    <lineage>
        <taxon>Bacteria</taxon>
        <taxon>Bacillati</taxon>
        <taxon>Actinomycetota</taxon>
        <taxon>Actinomycetes</taxon>
        <taxon>Streptosporangiales</taxon>
        <taxon>Thermomonosporaceae</taxon>
        <taxon>Actinomadura</taxon>
    </lineage>
</organism>
<dbReference type="Gene3D" id="1.20.1200.10">
    <property type="entry name" value="Cobalamin adenosyltransferase-like"/>
    <property type="match status" value="1"/>
</dbReference>
<evidence type="ECO:0000256" key="2">
    <source>
        <dbReference type="ARBA" id="ARBA00005121"/>
    </source>
</evidence>
<evidence type="ECO:0000256" key="17">
    <source>
        <dbReference type="RuleBase" id="RU366026"/>
    </source>
</evidence>
<evidence type="ECO:0000256" key="15">
    <source>
        <dbReference type="ARBA" id="ARBA00048555"/>
    </source>
</evidence>
<comment type="similarity">
    <text evidence="3 17">Belongs to the Cob(I)alamin adenosyltransferase family.</text>
</comment>
<keyword evidence="9 17" id="KW-0547">Nucleotide-binding</keyword>
<keyword evidence="21" id="KW-1185">Reference proteome</keyword>
<evidence type="ECO:0000256" key="13">
    <source>
        <dbReference type="ARBA" id="ARBA00033334"/>
    </source>
</evidence>
<comment type="pathway">
    <text evidence="2 17">Cofactor biosynthesis; adenosylcobalamin biosynthesis; adenosylcobalamin from cob(II)yrinate a,c-diamide: step 2/7.</text>
</comment>
<evidence type="ECO:0000256" key="7">
    <source>
        <dbReference type="ARBA" id="ARBA00022573"/>
    </source>
</evidence>